<dbReference type="Gene3D" id="2.60.120.10">
    <property type="entry name" value="Jelly Rolls"/>
    <property type="match status" value="1"/>
</dbReference>
<dbReference type="SUPFAM" id="SSF51182">
    <property type="entry name" value="RmlC-like cupins"/>
    <property type="match status" value="1"/>
</dbReference>
<evidence type="ECO:0000313" key="1">
    <source>
        <dbReference type="EMBL" id="OAI21915.1"/>
    </source>
</evidence>
<dbReference type="AlphaFoldDB" id="A0A291II19"/>
<dbReference type="KEGG" id="mko:MKLM6_1602"/>
<protein>
    <submittedName>
        <fullName evidence="1">Uncharacterized protein</fullName>
    </submittedName>
</protein>
<name>A0A291II19_9GAMM</name>
<dbReference type="Proteomes" id="UP000077734">
    <property type="component" value="Unassembled WGS sequence"/>
</dbReference>
<dbReference type="CDD" id="cd06989">
    <property type="entry name" value="cupin_DRT102"/>
    <property type="match status" value="1"/>
</dbReference>
<dbReference type="RefSeq" id="WP_064029988.1">
    <property type="nucleotide sequence ID" value="NZ_CP023669.1"/>
</dbReference>
<sequence length="151" mass="16211">MLHIIRKPHAQVLAILLSLSSAVTGAAELDPKAISIKLPEQINWVANPSGSETAVLVGDPAKPGLYVVLNKWKAHHNSKPHSHPNDRFITVISGTWWVGTGSDYKPDELKPVPAGSFVTHYGNEIHYDGAKDEDTILQIVGIGPATATPAK</sequence>
<proteinExistence type="predicted"/>
<comment type="caution">
    <text evidence="1">The sequence shown here is derived from an EMBL/GenBank/DDBJ whole genome shotgun (WGS) entry which is preliminary data.</text>
</comment>
<organism evidence="1 2">
    <name type="scientific">Methylomonas koyamae</name>
    <dbReference type="NCBI Taxonomy" id="702114"/>
    <lineage>
        <taxon>Bacteria</taxon>
        <taxon>Pseudomonadati</taxon>
        <taxon>Pseudomonadota</taxon>
        <taxon>Gammaproteobacteria</taxon>
        <taxon>Methylococcales</taxon>
        <taxon>Methylococcaceae</taxon>
        <taxon>Methylomonas</taxon>
    </lineage>
</organism>
<dbReference type="InterPro" id="IPR011051">
    <property type="entry name" value="RmlC_Cupin_sf"/>
</dbReference>
<evidence type="ECO:0000313" key="2">
    <source>
        <dbReference type="Proteomes" id="UP000077734"/>
    </source>
</evidence>
<accession>A0A291II19</accession>
<dbReference type="InterPro" id="IPR014710">
    <property type="entry name" value="RmlC-like_jellyroll"/>
</dbReference>
<gene>
    <name evidence="1" type="ORF">A1356_20045</name>
</gene>
<dbReference type="EMBL" id="LUUL01000131">
    <property type="protein sequence ID" value="OAI21915.1"/>
    <property type="molecule type" value="Genomic_DNA"/>
</dbReference>
<reference evidence="1 2" key="1">
    <citation type="submission" date="2016-03" db="EMBL/GenBank/DDBJ databases">
        <authorList>
            <person name="Heylen K."/>
            <person name="De Vos P."/>
            <person name="Vekeman B."/>
        </authorList>
    </citation>
    <scope>NUCLEOTIDE SEQUENCE [LARGE SCALE GENOMIC DNA]</scope>
    <source>
        <strain evidence="1 2">R-49807</strain>
    </source>
</reference>
<keyword evidence="2" id="KW-1185">Reference proteome</keyword>